<proteinExistence type="predicted"/>
<dbReference type="EMBL" id="FUIG01000018">
    <property type="protein sequence ID" value="SJM30072.1"/>
    <property type="molecule type" value="Genomic_DNA"/>
</dbReference>
<dbReference type="AlphaFoldDB" id="A0A2P9AG11"/>
<dbReference type="Proteomes" id="UP000245698">
    <property type="component" value="Unassembled WGS sequence"/>
</dbReference>
<accession>A0A2P9AG11</accession>
<dbReference type="RefSeq" id="WP_165848507.1">
    <property type="nucleotide sequence ID" value="NZ_FUIG01000018.1"/>
</dbReference>
<name>A0A2P9AG11_9HYPH</name>
<sequence length="91" mass="10058">MNTSLSELELQEMETRAAAAQAGPWKSWVEGRDFLGGSSFIQTGQGADRGEDIEMTGAMVADQDFMAAARQDVPRLIAEMRRRRALLNRAN</sequence>
<evidence type="ECO:0000313" key="2">
    <source>
        <dbReference type="Proteomes" id="UP000245698"/>
    </source>
</evidence>
<gene>
    <name evidence="1" type="ORF">BQ8482_120127</name>
</gene>
<protein>
    <submittedName>
        <fullName evidence="1">Uncharacterized protein</fullName>
    </submittedName>
</protein>
<evidence type="ECO:0000313" key="1">
    <source>
        <dbReference type="EMBL" id="SJM30072.1"/>
    </source>
</evidence>
<keyword evidence="2" id="KW-1185">Reference proteome</keyword>
<reference evidence="2" key="1">
    <citation type="submission" date="2016-12" db="EMBL/GenBank/DDBJ databases">
        <authorList>
            <person name="Brunel B."/>
        </authorList>
    </citation>
    <scope>NUCLEOTIDE SEQUENCE [LARGE SCALE GENOMIC DNA]</scope>
</reference>
<organism evidence="1 2">
    <name type="scientific">Mesorhizobium delmotii</name>
    <dbReference type="NCBI Taxonomy" id="1631247"/>
    <lineage>
        <taxon>Bacteria</taxon>
        <taxon>Pseudomonadati</taxon>
        <taxon>Pseudomonadota</taxon>
        <taxon>Alphaproteobacteria</taxon>
        <taxon>Hyphomicrobiales</taxon>
        <taxon>Phyllobacteriaceae</taxon>
        <taxon>Mesorhizobium</taxon>
    </lineage>
</organism>